<reference evidence="3 4" key="1">
    <citation type="journal article" date="2014" name="Mol. Biol. Evol.">
        <title>Massive expansion of Ubiquitination-related gene families within the Chlamydiae.</title>
        <authorList>
            <person name="Domman D."/>
            <person name="Collingro A."/>
            <person name="Lagkouvardos I."/>
            <person name="Gehre L."/>
            <person name="Weinmaier T."/>
            <person name="Rattei T."/>
            <person name="Subtil A."/>
            <person name="Horn M."/>
        </authorList>
    </citation>
    <scope>NUCLEOTIDE SEQUENCE [LARGE SCALE GENOMIC DNA]</scope>
    <source>
        <strain evidence="3 4">EI2</strain>
    </source>
</reference>
<evidence type="ECO:0000313" key="3">
    <source>
        <dbReference type="EMBL" id="KIC72018.1"/>
    </source>
</evidence>
<dbReference type="Proteomes" id="UP000031465">
    <property type="component" value="Unassembled WGS sequence"/>
</dbReference>
<comment type="caution">
    <text evidence="3">The sequence shown here is derived from an EMBL/GenBank/DDBJ whole genome shotgun (WGS) entry which is preliminary data.</text>
</comment>
<keyword evidence="1" id="KW-0175">Coiled coil</keyword>
<feature type="region of interest" description="Disordered" evidence="2">
    <location>
        <begin position="1"/>
        <end position="48"/>
    </location>
</feature>
<evidence type="ECO:0000256" key="1">
    <source>
        <dbReference type="SAM" id="Coils"/>
    </source>
</evidence>
<gene>
    <name evidence="3" type="ORF">DB44_CS00200</name>
</gene>
<feature type="compositionally biased region" description="Polar residues" evidence="2">
    <location>
        <begin position="25"/>
        <end position="48"/>
    </location>
</feature>
<name>A0A0C1HB49_9BACT</name>
<evidence type="ECO:0000256" key="2">
    <source>
        <dbReference type="SAM" id="MobiDB-lite"/>
    </source>
</evidence>
<dbReference type="AlphaFoldDB" id="A0A0C1HB49"/>
<feature type="compositionally biased region" description="Low complexity" evidence="2">
    <location>
        <begin position="8"/>
        <end position="24"/>
    </location>
</feature>
<evidence type="ECO:0000313" key="4">
    <source>
        <dbReference type="Proteomes" id="UP000031465"/>
    </source>
</evidence>
<organism evidence="3 4">
    <name type="scientific">Candidatus Protochlamydia amoebophila</name>
    <dbReference type="NCBI Taxonomy" id="362787"/>
    <lineage>
        <taxon>Bacteria</taxon>
        <taxon>Pseudomonadati</taxon>
        <taxon>Chlamydiota</taxon>
        <taxon>Chlamydiia</taxon>
        <taxon>Parachlamydiales</taxon>
        <taxon>Parachlamydiaceae</taxon>
        <taxon>Candidatus Protochlamydia</taxon>
    </lineage>
</organism>
<accession>A0A0C1HB49</accession>
<dbReference type="RefSeq" id="WP_039358219.1">
    <property type="nucleotide sequence ID" value="NZ_JSAN01000065.1"/>
</dbReference>
<proteinExistence type="predicted"/>
<feature type="coiled-coil region" evidence="1">
    <location>
        <begin position="521"/>
        <end position="559"/>
    </location>
</feature>
<protein>
    <submittedName>
        <fullName evidence="3">Uncharacterized protein</fullName>
    </submittedName>
</protein>
<dbReference type="PATRIC" id="fig|362787.3.peg.1056"/>
<feature type="coiled-coil region" evidence="1">
    <location>
        <begin position="163"/>
        <end position="232"/>
    </location>
</feature>
<dbReference type="EMBL" id="JSAN01000065">
    <property type="protein sequence ID" value="KIC72018.1"/>
    <property type="molecule type" value="Genomic_DNA"/>
</dbReference>
<sequence>MSNPSDFNPSSLNNGSSSSEYSTSLINDPLSSDTTSSTREVQTNTKEIQTVTEGVTSEIFSEFTHSKDETQKSPCLTEQSVKSFVKGKFLCAYNKKPNLRASELETSRSFQGEIRARLNDQIHQTFSKKIVKLWIKTCHENISQASVKLIHLCQTVPITINYNDIIKRQIQSYQDTQKEIEETKTELNVLNRKLTNIDKKSYSDNLKELEALEKIQKNIAKVNDFLSKLEQLVEKYQKCNLETLNPSELNTLKEELSYLKEFHFNHLKKEVSDTMTEINNYHRLQNNKNRFQLSDNQLNIKTKRVLDNLEKIFSGETPKDVARQIEECKRCIIATKKDFSPYTEKLQQIKEETTIDCRPMYEKLLQKIRDENSNDLYPEFIAEIKKGLESQDPVIRKDAQQTLLSSFDVFEKETLKLTRNIQRGLPKDENEIIPEKDYDALQTHIKYLKELLELTQVTSSDAKLPQFEDHFKGLFALIPDKTITVKEANLKFNSFNQADEKLASLVEPYRGIVKKAYFQSKQELEKQKPIIQEDIKILLQQLKEKKADKKQILNNFIEELNKTQSIDFSDLIISDVVQIQDFVDIFLGHYLKHSEERFPKVLDSHQDFALRVSNMFEIVKENLSDQQLEELKSVLKDFLSQHVTNQKTMLEEGSVETLTDHREKTLEKSSESEKPLYRKVQAMHETEDEFSLECQMVGKKVESILPWLFGKGCFASPQAAHLAPFPGIVSWDLNYLTSFFNRKFGLKLPTLEKNDQAELFNADVADFVTTIQSEGKVDNGRLEKELIQRYADSKEEKQDTLHFIFNALVFLSRISSLEMSETRHLPEFFNQEMDKVSETLIKGGEQKDRGYKLLLGEAFIDLLAFSKESLLDPQTALSEKHIEYLQATVNAVSERLEQLASKKQKTGKLTPLEFVECHALHSIYLGVKNLCDQKKLPTDILQNEEQIIEKTKVILSY</sequence>